<dbReference type="InterPro" id="IPR036411">
    <property type="entry name" value="TorD-like_sf"/>
</dbReference>
<reference evidence="3 4" key="1">
    <citation type="submission" date="2021-06" db="EMBL/GenBank/DDBJ databases">
        <title>Halomicroarcula sp. a new haloarchaeum isolated from saline soil.</title>
        <authorList>
            <person name="Duran-Viseras A."/>
            <person name="Sanchez-Porro C."/>
            <person name="Ventosa A."/>
        </authorList>
    </citation>
    <scope>NUCLEOTIDE SEQUENCE [LARGE SCALE GENOMIC DNA]</scope>
    <source>
        <strain evidence="3 4">F27</strain>
    </source>
</reference>
<dbReference type="PANTHER" id="PTHR34227">
    <property type="entry name" value="CHAPERONE PROTEIN YCDY"/>
    <property type="match status" value="1"/>
</dbReference>
<evidence type="ECO:0000313" key="4">
    <source>
        <dbReference type="Proteomes" id="UP001430455"/>
    </source>
</evidence>
<evidence type="ECO:0000256" key="1">
    <source>
        <dbReference type="ARBA" id="ARBA00023186"/>
    </source>
</evidence>
<dbReference type="Gene3D" id="1.10.3480.10">
    <property type="entry name" value="TorD-like"/>
    <property type="match status" value="1"/>
</dbReference>
<dbReference type="InterPro" id="IPR020945">
    <property type="entry name" value="DMSO/NO3_reduct_chaperone"/>
</dbReference>
<name>A0AAW4PFG9_9EURY</name>
<feature type="region of interest" description="Disordered" evidence="2">
    <location>
        <begin position="236"/>
        <end position="264"/>
    </location>
</feature>
<gene>
    <name evidence="3" type="ORF">EGH23_17590</name>
</gene>
<dbReference type="SUPFAM" id="SSF89155">
    <property type="entry name" value="TorD-like"/>
    <property type="match status" value="1"/>
</dbReference>
<evidence type="ECO:0000256" key="2">
    <source>
        <dbReference type="SAM" id="MobiDB-lite"/>
    </source>
</evidence>
<feature type="compositionally biased region" description="Low complexity" evidence="2">
    <location>
        <begin position="96"/>
        <end position="110"/>
    </location>
</feature>
<keyword evidence="1" id="KW-0143">Chaperone</keyword>
<sequence>MSGTTDDGGDADLPATDPEFLRLRAQTYDLLSACLDGDVGALVEAAENGYFVQLSAAFPVDVDPECLAEYDEEALEVGYENLFAVPGPHYVPPFASTHAADAPSSDDTTANYESDSAYHAGDAGELLGKPAAELAELYAAVGFEPTRGDGIPDHVAAAFEFLGALAQAEADRRTAGNIEEAEALADLQRRTLDRLGWLDEFHDRVREADSAEGAFARVVGIGRTFAAWDARSGIVAGQTDKRDGDSQEAEPTDDQRETTSNSNS</sequence>
<dbReference type="Proteomes" id="UP001430455">
    <property type="component" value="Unassembled WGS sequence"/>
</dbReference>
<feature type="region of interest" description="Disordered" evidence="2">
    <location>
        <begin position="96"/>
        <end position="115"/>
    </location>
</feature>
<accession>A0AAW4PFG9</accession>
<keyword evidence="4" id="KW-1185">Reference proteome</keyword>
<dbReference type="RefSeq" id="WP_220581286.1">
    <property type="nucleotide sequence ID" value="NZ_RKLT01000009.1"/>
</dbReference>
<proteinExistence type="predicted"/>
<organism evidence="3 4">
    <name type="scientific">Haloarcula nitratireducens</name>
    <dbReference type="NCBI Taxonomy" id="2487749"/>
    <lineage>
        <taxon>Archaea</taxon>
        <taxon>Methanobacteriati</taxon>
        <taxon>Methanobacteriota</taxon>
        <taxon>Stenosarchaea group</taxon>
        <taxon>Halobacteria</taxon>
        <taxon>Halobacteriales</taxon>
        <taxon>Haloarculaceae</taxon>
        <taxon>Haloarcula</taxon>
    </lineage>
</organism>
<protein>
    <submittedName>
        <fullName evidence="3">Molecular chaperone TorD family protein</fullName>
    </submittedName>
</protein>
<dbReference type="Pfam" id="PF02613">
    <property type="entry name" value="Nitrate_red_del"/>
    <property type="match status" value="1"/>
</dbReference>
<dbReference type="AlphaFoldDB" id="A0AAW4PFG9"/>
<comment type="caution">
    <text evidence="3">The sequence shown here is derived from an EMBL/GenBank/DDBJ whole genome shotgun (WGS) entry which is preliminary data.</text>
</comment>
<dbReference type="PANTHER" id="PTHR34227:SF1">
    <property type="entry name" value="DIMETHYL SULFOXIDE REDUCTASE CHAPERONE-RELATED"/>
    <property type="match status" value="1"/>
</dbReference>
<dbReference type="InterPro" id="IPR050289">
    <property type="entry name" value="TorD/DmsD_chaperones"/>
</dbReference>
<evidence type="ECO:0000313" key="3">
    <source>
        <dbReference type="EMBL" id="MBX0296694.1"/>
    </source>
</evidence>
<dbReference type="EMBL" id="RKLT01000009">
    <property type="protein sequence ID" value="MBX0296694.1"/>
    <property type="molecule type" value="Genomic_DNA"/>
</dbReference>